<evidence type="ECO:0000313" key="2">
    <source>
        <dbReference type="Proteomes" id="UP000318102"/>
    </source>
</evidence>
<reference evidence="1 2" key="1">
    <citation type="submission" date="2019-07" db="EMBL/GenBank/DDBJ databases">
        <authorList>
            <person name="Kim J."/>
        </authorList>
    </citation>
    <scope>NUCLEOTIDE SEQUENCE [LARGE SCALE GENOMIC DNA]</scope>
    <source>
        <strain evidence="1 2">N4</strain>
    </source>
</reference>
<sequence length="639" mass="73544">MMSTGVVLLFALGMLYRLRLKQKSIVEAAVPSALTWEEIDQIVRDQLQKWTSDPYLDHFANDEPYRRELMRRSMIRQSLRSCHSGDRLQKEYVKDIIVEIIRPFLKPSNDCWKMLIPFDDPIQLSAKDKFDILLYIYFQRYGLEAMHEIVQRYGWDQLKDQFGSEGEQEQSYAVDEDDISQAYRQERPVVKHEERIRIIAQRIYERYKGLSVIDELRDMRIEGVSGGVNGLIQATPLVPTGSSAGSYYGASRNAVQASKVPHSYDSVWMFYQGKSIRLGFLSFDSERELKRVCQTIYKHGAPGPLTEVDGYRVNDMKDGSRVVVMRPPFSESWAFFVRKFEREQPSLSRLITANGAEDVIRLLQFLMKGARITAVTGAQGSGKTTLLMALVQSIYAFYPLRVQEQAFELHLRQLYPHRNILTLRETESISGQSGLDVQKKTDGVVHILGEVATDPVAAWMIQMAQVASLFTIFTHHAKTFPDLIGALRNSLLKTGMFHNERIAEQQVVQVIHFNIHLNKNANGTRYIERITECVPSEMTKGIQSHKGLLVREDMNQQDVSIPSSNSWMDYRNAAIQYYDDQINSSSYTYKNIIEFQNGRYVWVNEISDVHMQAMLSQMTDYDQESFRGWMASRGEYVVA</sequence>
<dbReference type="OrthoDB" id="1981678at2"/>
<keyword evidence="2" id="KW-1185">Reference proteome</keyword>
<gene>
    <name evidence="1" type="ORF">FPZ44_08530</name>
</gene>
<dbReference type="InterPro" id="IPR027417">
    <property type="entry name" value="P-loop_NTPase"/>
</dbReference>
<name>A0A559J434_9BACL</name>
<dbReference type="Gene3D" id="3.40.50.300">
    <property type="entry name" value="P-loop containing nucleotide triphosphate hydrolases"/>
    <property type="match status" value="1"/>
</dbReference>
<dbReference type="Proteomes" id="UP000318102">
    <property type="component" value="Unassembled WGS sequence"/>
</dbReference>
<proteinExistence type="predicted"/>
<dbReference type="EMBL" id="VNJK01000001">
    <property type="protein sequence ID" value="TVX94644.1"/>
    <property type="molecule type" value="Genomic_DNA"/>
</dbReference>
<dbReference type="AlphaFoldDB" id="A0A559J434"/>
<evidence type="ECO:0000313" key="1">
    <source>
        <dbReference type="EMBL" id="TVX94644.1"/>
    </source>
</evidence>
<accession>A0A559J434</accession>
<comment type="caution">
    <text evidence="1">The sequence shown here is derived from an EMBL/GenBank/DDBJ whole genome shotgun (WGS) entry which is preliminary data.</text>
</comment>
<protein>
    <submittedName>
        <fullName evidence="1">Pilus assembly protein CpaF</fullName>
    </submittedName>
</protein>
<dbReference type="SUPFAM" id="SSF52540">
    <property type="entry name" value="P-loop containing nucleoside triphosphate hydrolases"/>
    <property type="match status" value="1"/>
</dbReference>
<organism evidence="1 2">
    <name type="scientific">Paenibacillus agilis</name>
    <dbReference type="NCBI Taxonomy" id="3020863"/>
    <lineage>
        <taxon>Bacteria</taxon>
        <taxon>Bacillati</taxon>
        <taxon>Bacillota</taxon>
        <taxon>Bacilli</taxon>
        <taxon>Bacillales</taxon>
        <taxon>Paenibacillaceae</taxon>
        <taxon>Paenibacillus</taxon>
    </lineage>
</organism>